<evidence type="ECO:0000256" key="6">
    <source>
        <dbReference type="ARBA" id="ARBA00022692"/>
    </source>
</evidence>
<keyword evidence="3 11" id="KW-0813">Transport</keyword>
<organism evidence="13 14">
    <name type="scientific">Comamonas sediminis</name>
    <dbReference type="NCBI Taxonomy" id="1783360"/>
    <lineage>
        <taxon>Bacteria</taxon>
        <taxon>Pseudomonadati</taxon>
        <taxon>Pseudomonadota</taxon>
        <taxon>Betaproteobacteria</taxon>
        <taxon>Burkholderiales</taxon>
        <taxon>Comamonadaceae</taxon>
        <taxon>Comamonas</taxon>
    </lineage>
</organism>
<comment type="caution">
    <text evidence="13">The sequence shown here is derived from an EMBL/GenBank/DDBJ whole genome shotgun (WGS) entry which is preliminary data.</text>
</comment>
<proteinExistence type="inferred from homology"/>
<keyword evidence="9" id="KW-0625">Polysaccharide transport</keyword>
<feature type="transmembrane region" description="Helical" evidence="11">
    <location>
        <begin position="41"/>
        <end position="65"/>
    </location>
</feature>
<sequence>MSSDRVSIISPFTSFLKHRRLIFDLAKREIASRYKGSAAGLLWSFFNPLLMLAVYTFVFSVIFQSKWAGGSGSKTEFALVLFAGLIIFSLVSEVIGRAPVLIVGNINYVKKIIFPIEILPYVTVASAFFQFVASIFVWLVFYFAFFGIPPITIFLLPLVMIPIVLLTLGFSWMLASLGVYLRDTPQVIAISITILMFLSPIFYSTASIPADYRQLLQLNPLTFAIETARDVMLWGKPVLWVMWLKQTGIALFVFVIGFAWFQKTRGGFADVL</sequence>
<accession>A0ABV4B3M4</accession>
<dbReference type="EMBL" id="JBGBDC010000005">
    <property type="protein sequence ID" value="MEY2252040.1"/>
    <property type="molecule type" value="Genomic_DNA"/>
</dbReference>
<evidence type="ECO:0000313" key="13">
    <source>
        <dbReference type="EMBL" id="MEY2252040.1"/>
    </source>
</evidence>
<dbReference type="InterPro" id="IPR013525">
    <property type="entry name" value="ABC2_TM"/>
</dbReference>
<feature type="transmembrane region" description="Helical" evidence="11">
    <location>
        <begin position="151"/>
        <end position="175"/>
    </location>
</feature>
<comment type="subcellular location">
    <subcellularLocation>
        <location evidence="11">Cell inner membrane</location>
        <topology evidence="11">Multi-pass membrane protein</topology>
    </subcellularLocation>
    <subcellularLocation>
        <location evidence="1">Cell membrane</location>
        <topology evidence="1">Multi-pass membrane protein</topology>
    </subcellularLocation>
</comment>
<dbReference type="RefSeq" id="WP_369460287.1">
    <property type="nucleotide sequence ID" value="NZ_JBGBDC010000005.1"/>
</dbReference>
<evidence type="ECO:0000256" key="3">
    <source>
        <dbReference type="ARBA" id="ARBA00022448"/>
    </source>
</evidence>
<keyword evidence="7" id="KW-0972">Capsule biogenesis/degradation</keyword>
<dbReference type="PANTHER" id="PTHR30413">
    <property type="entry name" value="INNER MEMBRANE TRANSPORT PERMEASE"/>
    <property type="match status" value="1"/>
</dbReference>
<comment type="similarity">
    <text evidence="2 11">Belongs to the ABC-2 integral membrane protein family.</text>
</comment>
<evidence type="ECO:0000256" key="9">
    <source>
        <dbReference type="ARBA" id="ARBA00023047"/>
    </source>
</evidence>
<feature type="domain" description="ABC transmembrane type-2" evidence="12">
    <location>
        <begin position="39"/>
        <end position="264"/>
    </location>
</feature>
<evidence type="ECO:0000256" key="11">
    <source>
        <dbReference type="RuleBase" id="RU361157"/>
    </source>
</evidence>
<keyword evidence="14" id="KW-1185">Reference proteome</keyword>
<evidence type="ECO:0000256" key="7">
    <source>
        <dbReference type="ARBA" id="ARBA00022903"/>
    </source>
</evidence>
<dbReference type="PROSITE" id="PS51012">
    <property type="entry name" value="ABC_TM2"/>
    <property type="match status" value="1"/>
</dbReference>
<evidence type="ECO:0000256" key="10">
    <source>
        <dbReference type="ARBA" id="ARBA00023136"/>
    </source>
</evidence>
<dbReference type="InterPro" id="IPR047817">
    <property type="entry name" value="ABC2_TM_bact-type"/>
</dbReference>
<keyword evidence="5" id="KW-0762">Sugar transport</keyword>
<keyword evidence="10 11" id="KW-0472">Membrane</keyword>
<evidence type="ECO:0000256" key="5">
    <source>
        <dbReference type="ARBA" id="ARBA00022597"/>
    </source>
</evidence>
<dbReference type="Pfam" id="PF01061">
    <property type="entry name" value="ABC2_membrane"/>
    <property type="match status" value="1"/>
</dbReference>
<evidence type="ECO:0000259" key="12">
    <source>
        <dbReference type="PROSITE" id="PS51012"/>
    </source>
</evidence>
<feature type="transmembrane region" description="Helical" evidence="11">
    <location>
        <begin position="118"/>
        <end position="145"/>
    </location>
</feature>
<dbReference type="InterPro" id="IPR000412">
    <property type="entry name" value="ABC_2_transport"/>
</dbReference>
<keyword evidence="4 11" id="KW-1003">Cell membrane</keyword>
<feature type="transmembrane region" description="Helical" evidence="11">
    <location>
        <begin position="187"/>
        <end position="206"/>
    </location>
</feature>
<protein>
    <recommendedName>
        <fullName evidence="11">Transport permease protein</fullName>
    </recommendedName>
</protein>
<feature type="transmembrane region" description="Helical" evidence="11">
    <location>
        <begin position="240"/>
        <end position="261"/>
    </location>
</feature>
<evidence type="ECO:0000256" key="4">
    <source>
        <dbReference type="ARBA" id="ARBA00022475"/>
    </source>
</evidence>
<evidence type="ECO:0000313" key="14">
    <source>
        <dbReference type="Proteomes" id="UP001562178"/>
    </source>
</evidence>
<gene>
    <name evidence="13" type="ORF">AB7A72_13565</name>
</gene>
<keyword evidence="8 11" id="KW-1133">Transmembrane helix</keyword>
<reference evidence="13 14" key="1">
    <citation type="journal article" date="2016" name="Int. J. Syst. Evol. Microbiol.">
        <title>Description of Comamonas sediminis sp. nov., isolated from lagoon sediments.</title>
        <authorList>
            <person name="Subhash Y."/>
            <person name="Bang J.J."/>
            <person name="You T.H."/>
            <person name="Lee S.S."/>
        </authorList>
    </citation>
    <scope>NUCLEOTIDE SEQUENCE [LARGE SCALE GENOMIC DNA]</scope>
    <source>
        <strain evidence="13 14">JCM 31169</strain>
    </source>
</reference>
<evidence type="ECO:0000256" key="2">
    <source>
        <dbReference type="ARBA" id="ARBA00007783"/>
    </source>
</evidence>
<evidence type="ECO:0000256" key="8">
    <source>
        <dbReference type="ARBA" id="ARBA00022989"/>
    </source>
</evidence>
<feature type="transmembrane region" description="Helical" evidence="11">
    <location>
        <begin position="77"/>
        <end position="106"/>
    </location>
</feature>
<dbReference type="Proteomes" id="UP001562178">
    <property type="component" value="Unassembled WGS sequence"/>
</dbReference>
<keyword evidence="6 11" id="KW-0812">Transmembrane</keyword>
<dbReference type="PRINTS" id="PR00164">
    <property type="entry name" value="ABC2TRNSPORT"/>
</dbReference>
<evidence type="ECO:0000256" key="1">
    <source>
        <dbReference type="ARBA" id="ARBA00004651"/>
    </source>
</evidence>
<dbReference type="PANTHER" id="PTHR30413:SF10">
    <property type="entry name" value="CAPSULE POLYSACCHARIDE EXPORT INNER-MEMBRANE PROTEIN CTRC"/>
    <property type="match status" value="1"/>
</dbReference>
<name>A0ABV4B3M4_9BURK</name>
<dbReference type="PIRSF" id="PIRSF006648">
    <property type="entry name" value="DrrB"/>
    <property type="match status" value="1"/>
</dbReference>